<dbReference type="AlphaFoldDB" id="A0A2P2QVH3"/>
<name>A0A2P2QVH3_RHIMU</name>
<protein>
    <submittedName>
        <fullName evidence="1">Uncharacterized protein</fullName>
    </submittedName>
</protein>
<dbReference type="EMBL" id="GGEC01090535">
    <property type="protein sequence ID" value="MBX71019.1"/>
    <property type="molecule type" value="Transcribed_RNA"/>
</dbReference>
<evidence type="ECO:0000313" key="1">
    <source>
        <dbReference type="EMBL" id="MBX71019.1"/>
    </source>
</evidence>
<reference evidence="1" key="1">
    <citation type="submission" date="2018-02" db="EMBL/GenBank/DDBJ databases">
        <title>Rhizophora mucronata_Transcriptome.</title>
        <authorList>
            <person name="Meera S.P."/>
            <person name="Sreeshan A."/>
            <person name="Augustine A."/>
        </authorList>
    </citation>
    <scope>NUCLEOTIDE SEQUENCE</scope>
    <source>
        <tissue evidence="1">Leaf</tissue>
    </source>
</reference>
<proteinExistence type="predicted"/>
<accession>A0A2P2QVH3</accession>
<sequence>MLSKVIDAQTPYKSFCHHISHNQGLMQGLHGQK</sequence>
<organism evidence="1">
    <name type="scientific">Rhizophora mucronata</name>
    <name type="common">Asiatic mangrove</name>
    <dbReference type="NCBI Taxonomy" id="61149"/>
    <lineage>
        <taxon>Eukaryota</taxon>
        <taxon>Viridiplantae</taxon>
        <taxon>Streptophyta</taxon>
        <taxon>Embryophyta</taxon>
        <taxon>Tracheophyta</taxon>
        <taxon>Spermatophyta</taxon>
        <taxon>Magnoliopsida</taxon>
        <taxon>eudicotyledons</taxon>
        <taxon>Gunneridae</taxon>
        <taxon>Pentapetalae</taxon>
        <taxon>rosids</taxon>
        <taxon>fabids</taxon>
        <taxon>Malpighiales</taxon>
        <taxon>Rhizophoraceae</taxon>
        <taxon>Rhizophora</taxon>
    </lineage>
</organism>